<dbReference type="InterPro" id="IPR036188">
    <property type="entry name" value="FAD/NAD-bd_sf"/>
</dbReference>
<evidence type="ECO:0000256" key="2">
    <source>
        <dbReference type="ARBA" id="ARBA00022630"/>
    </source>
</evidence>
<evidence type="ECO:0000256" key="3">
    <source>
        <dbReference type="ARBA" id="ARBA00022827"/>
    </source>
</evidence>
<dbReference type="InterPro" id="IPR023166">
    <property type="entry name" value="BaiN-like_dom_sf"/>
</dbReference>
<reference evidence="6 7" key="1">
    <citation type="submission" date="2017-09" db="EMBL/GenBank/DDBJ databases">
        <authorList>
            <person name="Ehlers B."/>
            <person name="Leendertz F.H."/>
        </authorList>
    </citation>
    <scope>NUCLEOTIDE SEQUENCE [LARGE SCALE GENOMIC DNA]</scope>
    <source>
        <strain evidence="6 7">DSM 18289</strain>
    </source>
</reference>
<evidence type="ECO:0000259" key="5">
    <source>
        <dbReference type="Pfam" id="PF22780"/>
    </source>
</evidence>
<dbReference type="Pfam" id="PF03486">
    <property type="entry name" value="HI0933_like"/>
    <property type="match status" value="1"/>
</dbReference>
<dbReference type="Gene3D" id="2.40.30.10">
    <property type="entry name" value="Translation factors"/>
    <property type="match status" value="1"/>
</dbReference>
<dbReference type="NCBIfam" id="TIGR03862">
    <property type="entry name" value="flavo_PP4765"/>
    <property type="match status" value="1"/>
</dbReference>
<dbReference type="Gene3D" id="3.50.50.60">
    <property type="entry name" value="FAD/NAD(P)-binding domain"/>
    <property type="match status" value="1"/>
</dbReference>
<keyword evidence="7" id="KW-1185">Reference proteome</keyword>
<dbReference type="Proteomes" id="UP000219439">
    <property type="component" value="Unassembled WGS sequence"/>
</dbReference>
<evidence type="ECO:0000313" key="7">
    <source>
        <dbReference type="Proteomes" id="UP000219439"/>
    </source>
</evidence>
<dbReference type="OrthoDB" id="5288829at2"/>
<dbReference type="EMBL" id="OBEL01000001">
    <property type="protein sequence ID" value="SNZ06923.1"/>
    <property type="molecule type" value="Genomic_DNA"/>
</dbReference>
<gene>
    <name evidence="6" type="ORF">SAMN06265368_0585</name>
</gene>
<evidence type="ECO:0000313" key="6">
    <source>
        <dbReference type="EMBL" id="SNZ06923.1"/>
    </source>
</evidence>
<dbReference type="InterPro" id="IPR055178">
    <property type="entry name" value="RsdA/BaiN/AoA(So)-like_dom"/>
</dbReference>
<evidence type="ECO:0000256" key="1">
    <source>
        <dbReference type="ARBA" id="ARBA00001974"/>
    </source>
</evidence>
<accession>A0A285NDE8</accession>
<evidence type="ECO:0000259" key="4">
    <source>
        <dbReference type="Pfam" id="PF03486"/>
    </source>
</evidence>
<dbReference type="RefSeq" id="WP_097151892.1">
    <property type="nucleotide sequence ID" value="NZ_OBEL01000001.1"/>
</dbReference>
<keyword evidence="2" id="KW-0285">Flavoprotein</keyword>
<proteinExistence type="predicted"/>
<dbReference type="AlphaFoldDB" id="A0A285NDE8"/>
<dbReference type="InterPro" id="IPR022460">
    <property type="entry name" value="Flavoprotein_PP4765"/>
</dbReference>
<protein>
    <recommendedName>
        <fullName evidence="8">TIGR03862 family flavoprotein</fullName>
    </recommendedName>
</protein>
<dbReference type="Pfam" id="PF22780">
    <property type="entry name" value="HI0933_like_1st"/>
    <property type="match status" value="1"/>
</dbReference>
<dbReference type="SUPFAM" id="SSF51905">
    <property type="entry name" value="FAD/NAD(P)-binding domain"/>
    <property type="match status" value="1"/>
</dbReference>
<sequence>MTDKSAKTIAIIGAGAAGLIAADHLTELAQDQEQNWQITLYDAMPSPARKILMAGKSGLNLTHAQPIDDFIAAYGDYADWMEPMIREFGPREVRSWSYAMGQSTFEGSSGRVFPESMKASPLLRSHFKHLESRGVKMVTRHRWIGWSDDGALLFDTPDGQATVEADAVLLALGGPSWPRLGTDGKFLSILEEKDIACKPYRPANCGFEVDWSEQFAQQWAGEPVKSVTLKFGPYSIQGDFVITHYGIEGSAVYGLSAPLRDAIAECGPIELQVDLRSHHDLAEVERRLNQPRGKQSFANHIRKRIHLKGVQAALLKECTERDVMSDMGKLAKAVKGLPITAIGPRPIEEAISTAGGVCLSEMDDELMVKRQPGLFIAGEMLDWEAPTGGYLLTGCMSQGYQAATGIGRYLNSI</sequence>
<dbReference type="InterPro" id="IPR057661">
    <property type="entry name" value="RsdA/BaiN/AoA(So)_Rossmann"/>
</dbReference>
<dbReference type="NCBIfam" id="TIGR00275">
    <property type="entry name" value="aminoacetone oxidase family FAD-binding enzyme"/>
    <property type="match status" value="1"/>
</dbReference>
<organism evidence="6 7">
    <name type="scientific">Cohaesibacter gelatinilyticus</name>
    <dbReference type="NCBI Taxonomy" id="372072"/>
    <lineage>
        <taxon>Bacteria</taxon>
        <taxon>Pseudomonadati</taxon>
        <taxon>Pseudomonadota</taxon>
        <taxon>Alphaproteobacteria</taxon>
        <taxon>Hyphomicrobiales</taxon>
        <taxon>Cohaesibacteraceae</taxon>
    </lineage>
</organism>
<dbReference type="Gene3D" id="1.10.8.260">
    <property type="entry name" value="HI0933 insert domain-like"/>
    <property type="match status" value="1"/>
</dbReference>
<dbReference type="InterPro" id="IPR004792">
    <property type="entry name" value="BaiN-like"/>
</dbReference>
<dbReference type="SUPFAM" id="SSF160996">
    <property type="entry name" value="HI0933 insert domain-like"/>
    <property type="match status" value="1"/>
</dbReference>
<comment type="cofactor">
    <cofactor evidence="1">
        <name>FAD</name>
        <dbReference type="ChEBI" id="CHEBI:57692"/>
    </cofactor>
</comment>
<dbReference type="PANTHER" id="PTHR42887">
    <property type="entry name" value="OS12G0638800 PROTEIN"/>
    <property type="match status" value="1"/>
</dbReference>
<dbReference type="PANTHER" id="PTHR42887:SF1">
    <property type="entry name" value="BLR3961 PROTEIN"/>
    <property type="match status" value="1"/>
</dbReference>
<feature type="domain" description="RsdA/BaiN/AoA(So)-like insert" evidence="5">
    <location>
        <begin position="201"/>
        <end position="352"/>
    </location>
</feature>
<feature type="domain" description="RsdA/BaiN/AoA(So)-like Rossmann fold-like" evidence="4">
    <location>
        <begin position="8"/>
        <end position="404"/>
    </location>
</feature>
<evidence type="ECO:0008006" key="8">
    <source>
        <dbReference type="Google" id="ProtNLM"/>
    </source>
</evidence>
<keyword evidence="3" id="KW-0274">FAD</keyword>
<name>A0A285NDE8_9HYPH</name>